<gene>
    <name evidence="1" type="ORF">HPB49_024915</name>
</gene>
<evidence type="ECO:0000313" key="2">
    <source>
        <dbReference type="Proteomes" id="UP000821865"/>
    </source>
</evidence>
<name>A0ACB8E4E9_DERSI</name>
<dbReference type="EMBL" id="CM023470">
    <property type="protein sequence ID" value="KAH7981505.1"/>
    <property type="molecule type" value="Genomic_DNA"/>
</dbReference>
<protein>
    <submittedName>
        <fullName evidence="1">Uncharacterized protein</fullName>
    </submittedName>
</protein>
<dbReference type="Proteomes" id="UP000821865">
    <property type="component" value="Chromosome 1"/>
</dbReference>
<proteinExistence type="predicted"/>
<organism evidence="1 2">
    <name type="scientific">Dermacentor silvarum</name>
    <name type="common">Tick</name>
    <dbReference type="NCBI Taxonomy" id="543639"/>
    <lineage>
        <taxon>Eukaryota</taxon>
        <taxon>Metazoa</taxon>
        <taxon>Ecdysozoa</taxon>
        <taxon>Arthropoda</taxon>
        <taxon>Chelicerata</taxon>
        <taxon>Arachnida</taxon>
        <taxon>Acari</taxon>
        <taxon>Parasitiformes</taxon>
        <taxon>Ixodida</taxon>
        <taxon>Ixodoidea</taxon>
        <taxon>Ixodidae</taxon>
        <taxon>Rhipicephalinae</taxon>
        <taxon>Dermacentor</taxon>
    </lineage>
</organism>
<evidence type="ECO:0000313" key="1">
    <source>
        <dbReference type="EMBL" id="KAH7981505.1"/>
    </source>
</evidence>
<keyword evidence="2" id="KW-1185">Reference proteome</keyword>
<reference evidence="1" key="1">
    <citation type="submission" date="2020-05" db="EMBL/GenBank/DDBJ databases">
        <title>Large-scale comparative analyses of tick genomes elucidate their genetic diversity and vector capacities.</title>
        <authorList>
            <person name="Jia N."/>
            <person name="Wang J."/>
            <person name="Shi W."/>
            <person name="Du L."/>
            <person name="Sun Y."/>
            <person name="Zhan W."/>
            <person name="Jiang J."/>
            <person name="Wang Q."/>
            <person name="Zhang B."/>
            <person name="Ji P."/>
            <person name="Sakyi L.B."/>
            <person name="Cui X."/>
            <person name="Yuan T."/>
            <person name="Jiang B."/>
            <person name="Yang W."/>
            <person name="Lam T.T.-Y."/>
            <person name="Chang Q."/>
            <person name="Ding S."/>
            <person name="Wang X."/>
            <person name="Zhu J."/>
            <person name="Ruan X."/>
            <person name="Zhao L."/>
            <person name="Wei J."/>
            <person name="Que T."/>
            <person name="Du C."/>
            <person name="Cheng J."/>
            <person name="Dai P."/>
            <person name="Han X."/>
            <person name="Huang E."/>
            <person name="Gao Y."/>
            <person name="Liu J."/>
            <person name="Shao H."/>
            <person name="Ye R."/>
            <person name="Li L."/>
            <person name="Wei W."/>
            <person name="Wang X."/>
            <person name="Wang C."/>
            <person name="Yang T."/>
            <person name="Huo Q."/>
            <person name="Li W."/>
            <person name="Guo W."/>
            <person name="Chen H."/>
            <person name="Zhou L."/>
            <person name="Ni X."/>
            <person name="Tian J."/>
            <person name="Zhou Y."/>
            <person name="Sheng Y."/>
            <person name="Liu T."/>
            <person name="Pan Y."/>
            <person name="Xia L."/>
            <person name="Li J."/>
            <person name="Zhao F."/>
            <person name="Cao W."/>
        </authorList>
    </citation>
    <scope>NUCLEOTIDE SEQUENCE</scope>
    <source>
        <strain evidence="1">Dsil-2018</strain>
    </source>
</reference>
<sequence length="623" mass="68514">MDTSPARDQQPILDRSSGRMVVAVPGTPIDETPENIAGWVVATQRGKQATLNNAESPQQVSAPQPGKKAAQPTRAQIIKKTPFLLRKREHERKMAAEKEGKSGQSKARFSRKDEFPDLSPSKQEGRRKSRSKSRGRSPSRGRSESRDRRRSRSRDGRKLWSDIARGGAKGEKDAKERQRSRTPARKPQNNSLASKMMQLESTIKLLQETVKQQQETMKQQKELIARFTSQQHGNQSDTPWSVGTAQQTASFTPLGTPVMPPPPPSPQSLEQGKTPCQKKARRSSVIESDEDEHLNMNTGDDETESISSISTLHSRDTDTQGGLNYGARRRWGNSATAATRRPEPRPAMDKAANNAKLRVWHWNANGLRCRKALLQQQVQSMAAPPDVIMIQETHMEETPKLPGYHVHASPPSARTSNTGAAQGVCTFVRKGITLIKLGRFLDGNTALELCATEVVVGGAANRNEEADVVARELAYRAAPPRPSEADEADILDPDPLLDYGGILAWYREGRRALPGPHPRLGRREGVLLRQLQTGTVLTPALARHVCPGLFESATCSVCARELATLAHVLWGCDACAGGTVRDSLPPDMEHYISSPDHQAQLQAIQRLDAALARQKRTEATPSS</sequence>
<accession>A0ACB8E4E9</accession>
<comment type="caution">
    <text evidence="1">The sequence shown here is derived from an EMBL/GenBank/DDBJ whole genome shotgun (WGS) entry which is preliminary data.</text>
</comment>